<evidence type="ECO:0000256" key="1">
    <source>
        <dbReference type="ARBA" id="ARBA00022729"/>
    </source>
</evidence>
<evidence type="ECO:0000259" key="4">
    <source>
        <dbReference type="Pfam" id="PF01464"/>
    </source>
</evidence>
<evidence type="ECO:0000313" key="6">
    <source>
        <dbReference type="EMBL" id="PSR23053.1"/>
    </source>
</evidence>
<feature type="domain" description="Peptidoglycan hydrolase PcsB coiled-coil" evidence="5">
    <location>
        <begin position="127"/>
        <end position="192"/>
    </location>
</feature>
<dbReference type="Pfam" id="PF01464">
    <property type="entry name" value="SLT"/>
    <property type="match status" value="1"/>
</dbReference>
<sequence>MRRGSVFALSVAAFIMTAGPLAYAATVQQLQQQEAHAQQQLAVEQQKYNQTQAAINQTVAEMDQLNQDLSSAKAQIGSTGAQIQSTDRDIQITQTLLSTTRARLAQTEKQLAATTIAYQRTTARVARTKEQLAHESHLLSAQLQLIEERGSIGYLDVILGAHSFSEFISRAQILGQVAAAAAQEVQVIKDDEARYTLEQDNLKRESIFLSESKNSIARRQSLLSGEQALLTRERERAIVLQTDAEQEASTVSVGLNERQRLVARLLGQRSQLASGMASLQSRIASLVSQIQALVAQFNDGTLTRQALYNALVPLVSPIAQQWGVPVPLVIAVITVESGGNSSAVSSAGAIGLMQVEPGTAQDIATAVGLSAATVMQELYNPSDNVELGTYYLHYTLGLFGDNTQLAVAAYNAGPGAVQHYGGIPPYPQTQQYVADVMSLYQLYSTY</sequence>
<proteinExistence type="predicted"/>
<organism evidence="6 7">
    <name type="scientific">Sulfobacillus acidophilus</name>
    <dbReference type="NCBI Taxonomy" id="53633"/>
    <lineage>
        <taxon>Bacteria</taxon>
        <taxon>Bacillati</taxon>
        <taxon>Bacillota</taxon>
        <taxon>Clostridia</taxon>
        <taxon>Eubacteriales</taxon>
        <taxon>Clostridiales Family XVII. Incertae Sedis</taxon>
        <taxon>Sulfobacillus</taxon>
    </lineage>
</organism>
<dbReference type="EMBL" id="PXYV01000009">
    <property type="protein sequence ID" value="PSR23053.1"/>
    <property type="molecule type" value="Genomic_DNA"/>
</dbReference>
<dbReference type="Proteomes" id="UP000241848">
    <property type="component" value="Unassembled WGS sequence"/>
</dbReference>
<feature type="chain" id="PRO_5015544835" evidence="3">
    <location>
        <begin position="25"/>
        <end position="446"/>
    </location>
</feature>
<dbReference type="Pfam" id="PF24568">
    <property type="entry name" value="CC_PcsB"/>
    <property type="match status" value="1"/>
</dbReference>
<dbReference type="InterPro" id="IPR023346">
    <property type="entry name" value="Lysozyme-like_dom_sf"/>
</dbReference>
<keyword evidence="2" id="KW-0175">Coiled coil</keyword>
<accession>A0A2T2WLE8</accession>
<dbReference type="Gene3D" id="1.10.530.10">
    <property type="match status" value="1"/>
</dbReference>
<dbReference type="PANTHER" id="PTHR37423">
    <property type="entry name" value="SOLUBLE LYTIC MUREIN TRANSGLYCOSYLASE-RELATED"/>
    <property type="match status" value="1"/>
</dbReference>
<feature type="domain" description="Transglycosylase SLT" evidence="4">
    <location>
        <begin position="318"/>
        <end position="421"/>
    </location>
</feature>
<name>A0A2T2WLE8_9FIRM</name>
<comment type="caution">
    <text evidence="6">The sequence shown here is derived from an EMBL/GenBank/DDBJ whole genome shotgun (WGS) entry which is preliminary data.</text>
</comment>
<protein>
    <submittedName>
        <fullName evidence="6">Lytic transglycosylase</fullName>
    </submittedName>
</protein>
<evidence type="ECO:0000256" key="2">
    <source>
        <dbReference type="SAM" id="Coils"/>
    </source>
</evidence>
<dbReference type="AlphaFoldDB" id="A0A2T2WLE8"/>
<evidence type="ECO:0000256" key="3">
    <source>
        <dbReference type="SAM" id="SignalP"/>
    </source>
</evidence>
<gene>
    <name evidence="6" type="ORF">C7B45_04575</name>
</gene>
<dbReference type="PANTHER" id="PTHR37423:SF2">
    <property type="entry name" value="MEMBRANE-BOUND LYTIC MUREIN TRANSGLYCOSYLASE C"/>
    <property type="match status" value="1"/>
</dbReference>
<feature type="signal peptide" evidence="3">
    <location>
        <begin position="1"/>
        <end position="24"/>
    </location>
</feature>
<evidence type="ECO:0000313" key="7">
    <source>
        <dbReference type="Proteomes" id="UP000241848"/>
    </source>
</evidence>
<dbReference type="InterPro" id="IPR057309">
    <property type="entry name" value="PcsB_CC"/>
</dbReference>
<keyword evidence="1 3" id="KW-0732">Signal</keyword>
<dbReference type="SUPFAM" id="SSF53955">
    <property type="entry name" value="Lysozyme-like"/>
    <property type="match status" value="1"/>
</dbReference>
<dbReference type="Gene3D" id="6.10.250.3150">
    <property type="match status" value="1"/>
</dbReference>
<reference evidence="6 7" key="1">
    <citation type="journal article" date="2014" name="BMC Genomics">
        <title>Comparison of environmental and isolate Sulfobacillus genomes reveals diverse carbon, sulfur, nitrogen, and hydrogen metabolisms.</title>
        <authorList>
            <person name="Justice N.B."/>
            <person name="Norman A."/>
            <person name="Brown C.T."/>
            <person name="Singh A."/>
            <person name="Thomas B.C."/>
            <person name="Banfield J.F."/>
        </authorList>
    </citation>
    <scope>NUCLEOTIDE SEQUENCE [LARGE SCALE GENOMIC DNA]</scope>
    <source>
        <strain evidence="6">AMDSBA3</strain>
    </source>
</reference>
<feature type="coiled-coil region" evidence="2">
    <location>
        <begin position="27"/>
        <end position="75"/>
    </location>
</feature>
<dbReference type="InterPro" id="IPR008258">
    <property type="entry name" value="Transglycosylase_SLT_dom_1"/>
</dbReference>
<evidence type="ECO:0000259" key="5">
    <source>
        <dbReference type="Pfam" id="PF24568"/>
    </source>
</evidence>
<dbReference type="CDD" id="cd00254">
    <property type="entry name" value="LT-like"/>
    <property type="match status" value="1"/>
</dbReference>